<dbReference type="EMBL" id="AFZB01000032">
    <property type="protein sequence ID" value="EGW53322.1"/>
    <property type="molecule type" value="Genomic_DNA"/>
</dbReference>
<reference evidence="2 3" key="1">
    <citation type="journal article" date="2011" name="ISME J.">
        <title>The endosymbionts of the deep-sea tubeworms Riftia pachyptila and Tevnia jerichonana share an identical physiology as revealed by proteogenomic analyses.</title>
        <authorList>
            <person name="Gardebrecht A."/>
            <person name="Markert S."/>
            <person name="Felbeck H."/>
            <person name="Thuermer A."/>
            <person name="Albrecht D."/>
            <person name="Wollherr A."/>
            <person name="Kabisch J."/>
            <person name="Lehmann R."/>
            <person name="Daniel R."/>
            <person name="Liesegang H."/>
            <person name="Hecker M."/>
            <person name="Sievert S.M."/>
            <person name="Schweder T."/>
        </authorList>
    </citation>
    <scope>NUCLEOTIDE SEQUENCE [LARGE SCALE GENOMIC DNA]</scope>
</reference>
<name>G2FIS9_9GAMM</name>
<accession>G2FIS9</accession>
<organism evidence="2 3">
    <name type="scientific">endosymbiont of Tevnia jerichonana</name>
    <name type="common">vent Tica</name>
    <dbReference type="NCBI Taxonomy" id="1049564"/>
    <lineage>
        <taxon>Bacteria</taxon>
        <taxon>Pseudomonadati</taxon>
        <taxon>Pseudomonadota</taxon>
        <taxon>Gammaproteobacteria</taxon>
        <taxon>sulfur-oxidizing symbionts</taxon>
    </lineage>
</organism>
<keyword evidence="3" id="KW-1185">Reference proteome</keyword>
<protein>
    <submittedName>
        <fullName evidence="2">Uncharacterized protein</fullName>
    </submittedName>
</protein>
<sequence length="244" mass="26221">MDVGIINAERDERPVVTRADSDPDQPVVRHRHTAPDRGRIVHVPDVGEVADLEQIRITSTPVVHIAGLAPEADLLKTHQVEGVIRTQLIDTVAADVGSAHPAVARRSGYQHRVGDRFRRDQLRHFLEVGTQSNGVLTHLTVVRAASATGILGVPGEASIVQAGVELPRPVNRRTDTNEAVFVGKLPELAATGNAARWHVDHGIGLLPLGGLDDDRRGTVGIGQSRSQRAGHRRHGGGMEVKGNK</sequence>
<evidence type="ECO:0000256" key="1">
    <source>
        <dbReference type="SAM" id="MobiDB-lite"/>
    </source>
</evidence>
<proteinExistence type="predicted"/>
<comment type="caution">
    <text evidence="2">The sequence shown here is derived from an EMBL/GenBank/DDBJ whole genome shotgun (WGS) entry which is preliminary data.</text>
</comment>
<gene>
    <name evidence="2" type="ORF">TevJSym_bf00280</name>
</gene>
<dbReference type="AlphaFoldDB" id="G2FIS9"/>
<feature type="region of interest" description="Disordered" evidence="1">
    <location>
        <begin position="216"/>
        <end position="244"/>
    </location>
</feature>
<dbReference type="Proteomes" id="UP000005167">
    <property type="component" value="Unassembled WGS sequence"/>
</dbReference>
<evidence type="ECO:0000313" key="2">
    <source>
        <dbReference type="EMBL" id="EGW53322.1"/>
    </source>
</evidence>
<evidence type="ECO:0000313" key="3">
    <source>
        <dbReference type="Proteomes" id="UP000005167"/>
    </source>
</evidence>